<evidence type="ECO:0000313" key="3">
    <source>
        <dbReference type="EMBL" id="CAB4683695.1"/>
    </source>
</evidence>
<feature type="region of interest" description="Disordered" evidence="1">
    <location>
        <begin position="1"/>
        <end position="27"/>
    </location>
</feature>
<feature type="transmembrane region" description="Helical" evidence="2">
    <location>
        <begin position="292"/>
        <end position="314"/>
    </location>
</feature>
<keyword evidence="2" id="KW-0472">Membrane</keyword>
<reference evidence="3" key="1">
    <citation type="submission" date="2020-05" db="EMBL/GenBank/DDBJ databases">
        <authorList>
            <person name="Chiriac C."/>
            <person name="Salcher M."/>
            <person name="Ghai R."/>
            <person name="Kavagutti S V."/>
        </authorList>
    </citation>
    <scope>NUCLEOTIDE SEQUENCE</scope>
</reference>
<gene>
    <name evidence="3" type="ORF">UFOPK2370_00492</name>
</gene>
<evidence type="ECO:0000256" key="1">
    <source>
        <dbReference type="SAM" id="MobiDB-lite"/>
    </source>
</evidence>
<evidence type="ECO:0000256" key="2">
    <source>
        <dbReference type="SAM" id="Phobius"/>
    </source>
</evidence>
<keyword evidence="2" id="KW-0812">Transmembrane</keyword>
<sequence>MSSAFFDPDDFELPQSAPTPMAAPKVSEPVLTTTEEKPKFFELKPVSAVSTPTFAQPAQQVAAPVAPVEPIRMPEPLELPSDFPQFVAPEGLHVDLSDLGIGSDEPRTRRQLRELQRLTGSDVVNQPVEDDLAIESEFELQPDLAEQVVALDVDTTPTSFEVKPATANDFSYMNNQNEPLFDVSPGLVIEPTTNSIIIDQVQDLTNYTATVSETGEILTTGAIQLPIELTDNATGEIQIIQEAAALDSAIQLDNATGFINTIAPMRVTGVVNSASKFKVIPTNLRRGGSHPYMVLAAAVGMAAFGSLVIAALLLQII</sequence>
<name>A0A6J6NGF8_9ZZZZ</name>
<organism evidence="3">
    <name type="scientific">freshwater metagenome</name>
    <dbReference type="NCBI Taxonomy" id="449393"/>
    <lineage>
        <taxon>unclassified sequences</taxon>
        <taxon>metagenomes</taxon>
        <taxon>ecological metagenomes</taxon>
    </lineage>
</organism>
<proteinExistence type="predicted"/>
<protein>
    <submittedName>
        <fullName evidence="3">Unannotated protein</fullName>
    </submittedName>
</protein>
<accession>A0A6J6NGF8</accession>
<dbReference type="EMBL" id="CAEZXK010000008">
    <property type="protein sequence ID" value="CAB4683695.1"/>
    <property type="molecule type" value="Genomic_DNA"/>
</dbReference>
<keyword evidence="2" id="KW-1133">Transmembrane helix</keyword>
<dbReference type="AlphaFoldDB" id="A0A6J6NGF8"/>